<protein>
    <submittedName>
        <fullName evidence="6">ABC transporter ATP-binding protein</fullName>
    </submittedName>
</protein>
<dbReference type="InterPro" id="IPR003593">
    <property type="entry name" value="AAA+_ATPase"/>
</dbReference>
<comment type="caution">
    <text evidence="6">The sequence shown here is derived from an EMBL/GenBank/DDBJ whole genome shotgun (WGS) entry which is preliminary data.</text>
</comment>
<evidence type="ECO:0000256" key="1">
    <source>
        <dbReference type="ARBA" id="ARBA00005417"/>
    </source>
</evidence>
<comment type="similarity">
    <text evidence="1">Belongs to the ABC transporter superfamily.</text>
</comment>
<keyword evidence="7" id="KW-1185">Reference proteome</keyword>
<reference evidence="6 7" key="1">
    <citation type="submission" date="2021-03" db="EMBL/GenBank/DDBJ databases">
        <title>Antimicrobial resistance genes in bacteria isolated from Japanese honey, and their potential for conferring macrolide and lincosamide resistance in the American foulbrood pathogen Paenibacillus larvae.</title>
        <authorList>
            <person name="Okamoto M."/>
            <person name="Kumagai M."/>
            <person name="Kanamori H."/>
            <person name="Takamatsu D."/>
        </authorList>
    </citation>
    <scope>NUCLEOTIDE SEQUENCE [LARGE SCALE GENOMIC DNA]</scope>
    <source>
        <strain evidence="6 7">J15TS10</strain>
    </source>
</reference>
<dbReference type="Pfam" id="PF00005">
    <property type="entry name" value="ABC_tran"/>
    <property type="match status" value="1"/>
</dbReference>
<gene>
    <name evidence="6" type="ORF">J15TS10_22410</name>
</gene>
<dbReference type="Pfam" id="PF13732">
    <property type="entry name" value="DrrA1-3_C"/>
    <property type="match status" value="1"/>
</dbReference>
<dbReference type="InterPro" id="IPR003439">
    <property type="entry name" value="ABC_transporter-like_ATP-bd"/>
</dbReference>
<evidence type="ECO:0000256" key="2">
    <source>
        <dbReference type="ARBA" id="ARBA00022448"/>
    </source>
</evidence>
<dbReference type="PANTHER" id="PTHR42711:SF5">
    <property type="entry name" value="ABC TRANSPORTER ATP-BINDING PROTEIN NATA"/>
    <property type="match status" value="1"/>
</dbReference>
<organism evidence="6 7">
    <name type="scientific">Paenibacillus woosongensis</name>
    <dbReference type="NCBI Taxonomy" id="307580"/>
    <lineage>
        <taxon>Bacteria</taxon>
        <taxon>Bacillati</taxon>
        <taxon>Bacillota</taxon>
        <taxon>Bacilli</taxon>
        <taxon>Bacillales</taxon>
        <taxon>Paenibacillaceae</taxon>
        <taxon>Paenibacillus</taxon>
    </lineage>
</organism>
<dbReference type="PANTHER" id="PTHR42711">
    <property type="entry name" value="ABC TRANSPORTER ATP-BINDING PROTEIN"/>
    <property type="match status" value="1"/>
</dbReference>
<dbReference type="Gene3D" id="3.40.50.300">
    <property type="entry name" value="P-loop containing nucleotide triphosphate hydrolases"/>
    <property type="match status" value="1"/>
</dbReference>
<evidence type="ECO:0000313" key="7">
    <source>
        <dbReference type="Proteomes" id="UP000681290"/>
    </source>
</evidence>
<dbReference type="PROSITE" id="PS00211">
    <property type="entry name" value="ABC_TRANSPORTER_1"/>
    <property type="match status" value="1"/>
</dbReference>
<evidence type="ECO:0000259" key="5">
    <source>
        <dbReference type="PROSITE" id="PS50893"/>
    </source>
</evidence>
<keyword evidence="4 6" id="KW-0067">ATP-binding</keyword>
<dbReference type="InterPro" id="IPR017871">
    <property type="entry name" value="ABC_transporter-like_CS"/>
</dbReference>
<feature type="domain" description="ABC transporter" evidence="5">
    <location>
        <begin position="4"/>
        <end position="231"/>
    </location>
</feature>
<dbReference type="RefSeq" id="WP_213590864.1">
    <property type="nucleotide sequence ID" value="NZ_BOSM01000003.1"/>
</dbReference>
<evidence type="ECO:0000313" key="6">
    <source>
        <dbReference type="EMBL" id="GIP58427.1"/>
    </source>
</evidence>
<accession>A0ABQ4MR11</accession>
<dbReference type="InterPro" id="IPR027417">
    <property type="entry name" value="P-loop_NTPase"/>
</dbReference>
<dbReference type="InterPro" id="IPR025302">
    <property type="entry name" value="DrrA1/2-like_C"/>
</dbReference>
<evidence type="ECO:0000256" key="3">
    <source>
        <dbReference type="ARBA" id="ARBA00022741"/>
    </source>
</evidence>
<sequence>MKALIVNQLSKEYKTKKAVDDISFSLETGEVFALLGRNGAGKSTTINMLSGILTPTSGTIEILNTPYRHMNKIKQRIGVLPDNSNYYNEMTAIQHMKFFARVKGVSARKDSLVDLLESVGLGEDLGRKVGQFSLGMRKKLGIAQALIGSPELIFLDEPTSTLDVESALQIRQLISTLASQGITIFMTSHNLEEIERICDRVAILNHGKIEKMGTLEQLREAHTRSINITIKYQASDQSQESLWLDRLQQMAGAVQCKTPYVEIELDEEEVIPEIVQTAVECKIRIYSIERERVSLENIFLDEKLA</sequence>
<dbReference type="SMART" id="SM00382">
    <property type="entry name" value="AAA"/>
    <property type="match status" value="1"/>
</dbReference>
<keyword evidence="3" id="KW-0547">Nucleotide-binding</keyword>
<keyword evidence="2" id="KW-0813">Transport</keyword>
<dbReference type="PROSITE" id="PS50893">
    <property type="entry name" value="ABC_TRANSPORTER_2"/>
    <property type="match status" value="1"/>
</dbReference>
<evidence type="ECO:0000256" key="4">
    <source>
        <dbReference type="ARBA" id="ARBA00022840"/>
    </source>
</evidence>
<dbReference type="InterPro" id="IPR050763">
    <property type="entry name" value="ABC_transporter_ATP-binding"/>
</dbReference>
<proteinExistence type="inferred from homology"/>
<dbReference type="EMBL" id="BOSM01000003">
    <property type="protein sequence ID" value="GIP58427.1"/>
    <property type="molecule type" value="Genomic_DNA"/>
</dbReference>
<dbReference type="CDD" id="cd03230">
    <property type="entry name" value="ABC_DR_subfamily_A"/>
    <property type="match status" value="1"/>
</dbReference>
<name>A0ABQ4MR11_9BACL</name>
<dbReference type="SUPFAM" id="SSF52540">
    <property type="entry name" value="P-loop containing nucleoside triphosphate hydrolases"/>
    <property type="match status" value="1"/>
</dbReference>
<dbReference type="GO" id="GO:0005524">
    <property type="term" value="F:ATP binding"/>
    <property type="evidence" value="ECO:0007669"/>
    <property type="project" value="UniProtKB-KW"/>
</dbReference>
<dbReference type="Proteomes" id="UP000681290">
    <property type="component" value="Unassembled WGS sequence"/>
</dbReference>